<reference evidence="3 4" key="1">
    <citation type="submission" date="2013-09" db="EMBL/GenBank/DDBJ databases">
        <title>Corchorus capsularis genome sequencing.</title>
        <authorList>
            <person name="Alam M."/>
            <person name="Haque M.S."/>
            <person name="Islam M.S."/>
            <person name="Emdad E.M."/>
            <person name="Islam M.M."/>
            <person name="Ahmed B."/>
            <person name="Halim A."/>
            <person name="Hossen Q.M.M."/>
            <person name="Hossain M.Z."/>
            <person name="Ahmed R."/>
            <person name="Khan M.M."/>
            <person name="Islam R."/>
            <person name="Rashid M.M."/>
            <person name="Khan S.A."/>
            <person name="Rahman M.S."/>
            <person name="Alam M."/>
        </authorList>
    </citation>
    <scope>NUCLEOTIDE SEQUENCE [LARGE SCALE GENOMIC DNA]</scope>
    <source>
        <strain evidence="4">cv. CVL-1</strain>
        <tissue evidence="3">Whole seedling</tissue>
    </source>
</reference>
<sequence>MNYFSKLKEIEVESCEKLSNIFPMNMMERLENLEKVQIVNCDSLEEIFVPQALTGNQPHGVATTESILEETMAKFVFPSATYLRLKNLPSLKSFYTRAHATEWPSLRKMKVVDCQNVQIFASECPGFGETQKGSQVEISNQPPLFRVNEVTFPILEELILKPNDTWHGQVLSTECFRKLKVLELIYISEKSTSLACCFIQSLPNLEKLLVKDSSFCQIFQFEGLSDDQRNAALTHLTELRLSKLPELTHLWKEEFQPGVITFSNLKLLEVLDCGKLKTLVPSLVSFNNLTILKVSGCHGFTNLITYSIGRSLMQIRRMSITDCKMIEEIVACDADEIQGAIVFSQLRYLKLSCLPNLESFSLRNHGFEFPNLQKVIVHECPKLEIFCQGDLTTPKLQQVLLAEDEDEDDEEKRRWEGDLKTTIRKLFEEMNVHNSEVIEVTLELPTLQ</sequence>
<dbReference type="InterPro" id="IPR057135">
    <property type="entry name" value="At4g27190-like_LRR"/>
</dbReference>
<dbReference type="Proteomes" id="UP000188268">
    <property type="component" value="Unassembled WGS sequence"/>
</dbReference>
<evidence type="ECO:0000313" key="3">
    <source>
        <dbReference type="EMBL" id="OMO62488.1"/>
    </source>
</evidence>
<dbReference type="PANTHER" id="PTHR33463:SF167">
    <property type="entry name" value="PUTATIVE-RELATED"/>
    <property type="match status" value="1"/>
</dbReference>
<dbReference type="OMA" id="KLEECEM"/>
<feature type="domain" description="Disease resistance protein At4g27190-like leucine-rich repeats" evidence="2">
    <location>
        <begin position="163"/>
        <end position="284"/>
    </location>
</feature>
<proteinExistence type="predicted"/>
<comment type="caution">
    <text evidence="3">The sequence shown here is derived from an EMBL/GenBank/DDBJ whole genome shotgun (WGS) entry which is preliminary data.</text>
</comment>
<dbReference type="Pfam" id="PF23247">
    <property type="entry name" value="LRR_RPS2"/>
    <property type="match status" value="3"/>
</dbReference>
<dbReference type="SUPFAM" id="SSF52047">
    <property type="entry name" value="RNI-like"/>
    <property type="match status" value="1"/>
</dbReference>
<keyword evidence="1" id="KW-0611">Plant defense</keyword>
<evidence type="ECO:0000259" key="2">
    <source>
        <dbReference type="Pfam" id="PF23247"/>
    </source>
</evidence>
<protein>
    <submittedName>
        <fullName evidence="3">Disease resistance protein</fullName>
    </submittedName>
</protein>
<dbReference type="OrthoDB" id="1750315at2759"/>
<dbReference type="InterPro" id="IPR032675">
    <property type="entry name" value="LRR_dom_sf"/>
</dbReference>
<dbReference type="Gene3D" id="3.80.10.10">
    <property type="entry name" value="Ribonuclease Inhibitor"/>
    <property type="match status" value="3"/>
</dbReference>
<evidence type="ECO:0000313" key="4">
    <source>
        <dbReference type="Proteomes" id="UP000188268"/>
    </source>
</evidence>
<dbReference type="PANTHER" id="PTHR33463">
    <property type="entry name" value="NB-ARC DOMAIN-CONTAINING PROTEIN-RELATED"/>
    <property type="match status" value="1"/>
</dbReference>
<organism evidence="3 4">
    <name type="scientific">Corchorus capsularis</name>
    <name type="common">Jute</name>
    <dbReference type="NCBI Taxonomy" id="210143"/>
    <lineage>
        <taxon>Eukaryota</taxon>
        <taxon>Viridiplantae</taxon>
        <taxon>Streptophyta</taxon>
        <taxon>Embryophyta</taxon>
        <taxon>Tracheophyta</taxon>
        <taxon>Spermatophyta</taxon>
        <taxon>Magnoliopsida</taxon>
        <taxon>eudicotyledons</taxon>
        <taxon>Gunneridae</taxon>
        <taxon>Pentapetalae</taxon>
        <taxon>rosids</taxon>
        <taxon>malvids</taxon>
        <taxon>Malvales</taxon>
        <taxon>Malvaceae</taxon>
        <taxon>Grewioideae</taxon>
        <taxon>Apeibeae</taxon>
        <taxon>Corchorus</taxon>
    </lineage>
</organism>
<dbReference type="AlphaFoldDB" id="A0A1R3GWI3"/>
<feature type="domain" description="Disease resistance protein At4g27190-like leucine-rich repeats" evidence="2">
    <location>
        <begin position="285"/>
        <end position="384"/>
    </location>
</feature>
<feature type="domain" description="Disease resistance protein At4g27190-like leucine-rich repeats" evidence="2">
    <location>
        <begin position="2"/>
        <end position="118"/>
    </location>
</feature>
<accession>A0A1R3GWI3</accession>
<dbReference type="EMBL" id="AWWV01013237">
    <property type="protein sequence ID" value="OMO62488.1"/>
    <property type="molecule type" value="Genomic_DNA"/>
</dbReference>
<name>A0A1R3GWI3_COCAP</name>
<gene>
    <name evidence="3" type="ORF">CCACVL1_22792</name>
</gene>
<dbReference type="Gramene" id="OMO62488">
    <property type="protein sequence ID" value="OMO62488"/>
    <property type="gene ID" value="CCACVL1_22792"/>
</dbReference>
<dbReference type="InterPro" id="IPR050905">
    <property type="entry name" value="Plant_NBS-LRR"/>
</dbReference>
<evidence type="ECO:0000256" key="1">
    <source>
        <dbReference type="ARBA" id="ARBA00022821"/>
    </source>
</evidence>
<keyword evidence="4" id="KW-1185">Reference proteome</keyword>